<dbReference type="GO" id="GO:0046677">
    <property type="term" value="P:response to antibiotic"/>
    <property type="evidence" value="ECO:0007669"/>
    <property type="project" value="UniProtKB-KW"/>
</dbReference>
<comment type="caution">
    <text evidence="8">The sequence shown here is derived from an EMBL/GenBank/DDBJ whole genome shotgun (WGS) entry which is preliminary data.</text>
</comment>
<dbReference type="AlphaFoldDB" id="A0A2S6H1C5"/>
<dbReference type="PANTHER" id="PTHR43027">
    <property type="entry name" value="DOXORUBICIN RESISTANCE ABC TRANSPORTER PERMEASE PROTEIN DRRC-RELATED"/>
    <property type="match status" value="1"/>
</dbReference>
<feature type="transmembrane region" description="Helical" evidence="6">
    <location>
        <begin position="80"/>
        <end position="106"/>
    </location>
</feature>
<dbReference type="PROSITE" id="PS51012">
    <property type="entry name" value="ABC_TM2"/>
    <property type="match status" value="1"/>
</dbReference>
<dbReference type="PIRSF" id="PIRSF006648">
    <property type="entry name" value="DrrB"/>
    <property type="match status" value="1"/>
</dbReference>
<keyword evidence="6" id="KW-0813">Transport</keyword>
<dbReference type="OrthoDB" id="3486889at2"/>
<evidence type="ECO:0000256" key="3">
    <source>
        <dbReference type="ARBA" id="ARBA00022989"/>
    </source>
</evidence>
<evidence type="ECO:0000256" key="1">
    <source>
        <dbReference type="ARBA" id="ARBA00004141"/>
    </source>
</evidence>
<evidence type="ECO:0000256" key="5">
    <source>
        <dbReference type="ARBA" id="ARBA00023251"/>
    </source>
</evidence>
<keyword evidence="9" id="KW-1185">Reference proteome</keyword>
<keyword evidence="2 6" id="KW-0812">Transmembrane</keyword>
<keyword evidence="4 6" id="KW-0472">Membrane</keyword>
<name>A0A2S6H1C5_9PSEU</name>
<dbReference type="Pfam" id="PF01061">
    <property type="entry name" value="ABC2_membrane"/>
    <property type="match status" value="1"/>
</dbReference>
<dbReference type="PRINTS" id="PR00164">
    <property type="entry name" value="ABC2TRNSPORT"/>
</dbReference>
<comment type="subcellular location">
    <subcellularLocation>
        <location evidence="6">Cell membrane</location>
        <topology evidence="6">Multi-pass membrane protein</topology>
    </subcellularLocation>
    <subcellularLocation>
        <location evidence="1">Membrane</location>
        <topology evidence="1">Multi-pass membrane protein</topology>
    </subcellularLocation>
</comment>
<feature type="transmembrane region" description="Helical" evidence="6">
    <location>
        <begin position="197"/>
        <end position="216"/>
    </location>
</feature>
<evidence type="ECO:0000313" key="8">
    <source>
        <dbReference type="EMBL" id="PPK71220.1"/>
    </source>
</evidence>
<evidence type="ECO:0000259" key="7">
    <source>
        <dbReference type="PROSITE" id="PS51012"/>
    </source>
</evidence>
<dbReference type="InterPro" id="IPR047817">
    <property type="entry name" value="ABC2_TM_bact-type"/>
</dbReference>
<evidence type="ECO:0000256" key="2">
    <source>
        <dbReference type="ARBA" id="ARBA00022692"/>
    </source>
</evidence>
<keyword evidence="6" id="KW-1003">Cell membrane</keyword>
<dbReference type="EMBL" id="PTIX01000001">
    <property type="protein sequence ID" value="PPK71220.1"/>
    <property type="molecule type" value="Genomic_DNA"/>
</dbReference>
<comment type="similarity">
    <text evidence="6">Belongs to the ABC-2 integral membrane protein family.</text>
</comment>
<evidence type="ECO:0000256" key="6">
    <source>
        <dbReference type="RuleBase" id="RU361157"/>
    </source>
</evidence>
<feature type="transmembrane region" description="Helical" evidence="6">
    <location>
        <begin position="250"/>
        <end position="271"/>
    </location>
</feature>
<dbReference type="InterPro" id="IPR000412">
    <property type="entry name" value="ABC_2_transport"/>
</dbReference>
<sequence length="278" mass="29621">MNARHARTTRAPEPHDRTGWTGSTLRTQVWVLTARSLRAAFGDYRLVFFGLLQPVVLLLLFSQVFSGVGSLPGVAAYDGYINYLMPATLVNIAMITAMGAGAGLVAETYTGVVGRFRSLPISPVSVLLARTFADTARLAVQLVVIVVAAVLLLRFRPDGGPFGLAAAVLLTLVVGWGLSWVFVAIATWQRNVELMQAVSFIAMYPLMFSSSAYMPLQNMPAWVRAVATVNPLTYAIDAARALALGRSPGWALPLAVLLAMVAALGGGAAAARNFRRSA</sequence>
<feature type="transmembrane region" description="Helical" evidence="6">
    <location>
        <begin position="162"/>
        <end position="185"/>
    </location>
</feature>
<dbReference type="InterPro" id="IPR013525">
    <property type="entry name" value="ABC2_TM"/>
</dbReference>
<protein>
    <recommendedName>
        <fullName evidence="6">Transport permease protein</fullName>
    </recommendedName>
</protein>
<feature type="transmembrane region" description="Helical" evidence="6">
    <location>
        <begin position="46"/>
        <end position="68"/>
    </location>
</feature>
<accession>A0A2S6H1C5</accession>
<organism evidence="8 9">
    <name type="scientific">Actinokineospora auranticolor</name>
    <dbReference type="NCBI Taxonomy" id="155976"/>
    <lineage>
        <taxon>Bacteria</taxon>
        <taxon>Bacillati</taxon>
        <taxon>Actinomycetota</taxon>
        <taxon>Actinomycetes</taxon>
        <taxon>Pseudonocardiales</taxon>
        <taxon>Pseudonocardiaceae</taxon>
        <taxon>Actinokineospora</taxon>
    </lineage>
</organism>
<dbReference type="GO" id="GO:0140359">
    <property type="term" value="F:ABC-type transporter activity"/>
    <property type="evidence" value="ECO:0007669"/>
    <property type="project" value="InterPro"/>
</dbReference>
<keyword evidence="3 6" id="KW-1133">Transmembrane helix</keyword>
<keyword evidence="5" id="KW-0046">Antibiotic resistance</keyword>
<dbReference type="PANTHER" id="PTHR43027:SF2">
    <property type="entry name" value="TRANSPORT PERMEASE PROTEIN"/>
    <property type="match status" value="1"/>
</dbReference>
<evidence type="ECO:0000313" key="9">
    <source>
        <dbReference type="Proteomes" id="UP000239203"/>
    </source>
</evidence>
<feature type="transmembrane region" description="Helical" evidence="6">
    <location>
        <begin position="138"/>
        <end position="156"/>
    </location>
</feature>
<proteinExistence type="inferred from homology"/>
<dbReference type="Proteomes" id="UP000239203">
    <property type="component" value="Unassembled WGS sequence"/>
</dbReference>
<dbReference type="InterPro" id="IPR052902">
    <property type="entry name" value="ABC-2_transporter"/>
</dbReference>
<evidence type="ECO:0000256" key="4">
    <source>
        <dbReference type="ARBA" id="ARBA00023136"/>
    </source>
</evidence>
<reference evidence="8 9" key="1">
    <citation type="submission" date="2018-02" db="EMBL/GenBank/DDBJ databases">
        <title>Genomic Encyclopedia of Archaeal and Bacterial Type Strains, Phase II (KMG-II): from individual species to whole genera.</title>
        <authorList>
            <person name="Goeker M."/>
        </authorList>
    </citation>
    <scope>NUCLEOTIDE SEQUENCE [LARGE SCALE GENOMIC DNA]</scope>
    <source>
        <strain evidence="8 9">YU 961-1</strain>
    </source>
</reference>
<dbReference type="GO" id="GO:0043190">
    <property type="term" value="C:ATP-binding cassette (ABC) transporter complex"/>
    <property type="evidence" value="ECO:0007669"/>
    <property type="project" value="InterPro"/>
</dbReference>
<dbReference type="RefSeq" id="WP_104476254.1">
    <property type="nucleotide sequence ID" value="NZ_CP154825.1"/>
</dbReference>
<gene>
    <name evidence="8" type="ORF">CLV40_101409</name>
</gene>
<feature type="domain" description="ABC transmembrane type-2" evidence="7">
    <location>
        <begin position="45"/>
        <end position="277"/>
    </location>
</feature>